<evidence type="ECO:0000256" key="4">
    <source>
        <dbReference type="ARBA" id="ARBA00022723"/>
    </source>
</evidence>
<sequence length="205" mass="22320">MNQLLWVTDDQDEPVWARNGSYQAVRFNPLSRRNVGSHAAGRSNRLSFGREKLSGAPLGMQHERDVPDYAPLIPDGEVIALDAHIRLANPRTPETASSLMLRRGYSYSAGISASGQAGDGVAVRLLSATILERGLSHGAAAPERRSAGRIYPALLAAVTFLFWPGVPDASHYLGAVVCWKPELKFKPLWASPFLVAHVFTVFVLC</sequence>
<feature type="transmembrane region" description="Helical" evidence="8">
    <location>
        <begin position="150"/>
        <end position="166"/>
    </location>
</feature>
<dbReference type="PROSITE" id="PS51404">
    <property type="entry name" value="DYP_PEROXIDASE"/>
    <property type="match status" value="1"/>
</dbReference>
<evidence type="ECO:0000313" key="11">
    <source>
        <dbReference type="Proteomes" id="UP000254640"/>
    </source>
</evidence>
<organism evidence="10 11">
    <name type="scientific">Enterobacter agglomerans</name>
    <name type="common">Erwinia herbicola</name>
    <name type="synonym">Pantoea agglomerans</name>
    <dbReference type="NCBI Taxonomy" id="549"/>
    <lineage>
        <taxon>Bacteria</taxon>
        <taxon>Pseudomonadati</taxon>
        <taxon>Pseudomonadota</taxon>
        <taxon>Gammaproteobacteria</taxon>
        <taxon>Enterobacterales</taxon>
        <taxon>Erwiniaceae</taxon>
        <taxon>Pantoea</taxon>
        <taxon>Pantoea agglomerans group</taxon>
    </lineage>
</organism>
<feature type="domain" description="Dyp-type peroxidase C-terminal" evidence="9">
    <location>
        <begin position="5"/>
        <end position="116"/>
    </location>
</feature>
<keyword evidence="6 10" id="KW-0560">Oxidoreductase</keyword>
<dbReference type="InterPro" id="IPR006314">
    <property type="entry name" value="Dyp_peroxidase"/>
</dbReference>
<dbReference type="EC" id="1.11.1.-" evidence="10"/>
<dbReference type="GO" id="GO:0020037">
    <property type="term" value="F:heme binding"/>
    <property type="evidence" value="ECO:0007669"/>
    <property type="project" value="InterPro"/>
</dbReference>
<keyword evidence="8" id="KW-1133">Transmembrane helix</keyword>
<dbReference type="PANTHER" id="PTHR30521:SF4">
    <property type="entry name" value="DEFERROCHELATASE"/>
    <property type="match status" value="1"/>
</dbReference>
<keyword evidence="8" id="KW-0472">Membrane</keyword>
<keyword evidence="4" id="KW-0479">Metal-binding</keyword>
<dbReference type="InterPro" id="IPR011008">
    <property type="entry name" value="Dimeric_a/b-barrel"/>
</dbReference>
<evidence type="ECO:0000256" key="5">
    <source>
        <dbReference type="ARBA" id="ARBA00022729"/>
    </source>
</evidence>
<evidence type="ECO:0000256" key="8">
    <source>
        <dbReference type="SAM" id="Phobius"/>
    </source>
</evidence>
<name>A0A379AFI7_ENTAG</name>
<keyword evidence="5" id="KW-0732">Signal</keyword>
<evidence type="ECO:0000256" key="3">
    <source>
        <dbReference type="ARBA" id="ARBA00022617"/>
    </source>
</evidence>
<protein>
    <submittedName>
        <fullName evidence="10">Deferrochelatase/peroxidase EfeB</fullName>
        <ecNumber evidence="10">1.11.1.-</ecNumber>
    </submittedName>
</protein>
<dbReference type="EMBL" id="UGSO01000001">
    <property type="protein sequence ID" value="SUB16309.1"/>
    <property type="molecule type" value="Genomic_DNA"/>
</dbReference>
<dbReference type="Proteomes" id="UP000254640">
    <property type="component" value="Unassembled WGS sequence"/>
</dbReference>
<evidence type="ECO:0000256" key="6">
    <source>
        <dbReference type="ARBA" id="ARBA00023002"/>
    </source>
</evidence>
<keyword evidence="2 10" id="KW-0575">Peroxidase</keyword>
<dbReference type="InterPro" id="IPR048328">
    <property type="entry name" value="Dyp_perox_C"/>
</dbReference>
<keyword evidence="3" id="KW-0349">Heme</keyword>
<dbReference type="GO" id="GO:0005829">
    <property type="term" value="C:cytosol"/>
    <property type="evidence" value="ECO:0007669"/>
    <property type="project" value="TreeGrafter"/>
</dbReference>
<dbReference type="AlphaFoldDB" id="A0A379AFI7"/>
<reference evidence="10 11" key="1">
    <citation type="submission" date="2018-06" db="EMBL/GenBank/DDBJ databases">
        <authorList>
            <consortium name="Pathogen Informatics"/>
            <person name="Doyle S."/>
        </authorList>
    </citation>
    <scope>NUCLEOTIDE SEQUENCE [LARGE SCALE GENOMIC DNA]</scope>
    <source>
        <strain evidence="10 11">NCTC9381</strain>
    </source>
</reference>
<evidence type="ECO:0000259" key="9">
    <source>
        <dbReference type="Pfam" id="PF20628"/>
    </source>
</evidence>
<dbReference type="Pfam" id="PF20628">
    <property type="entry name" value="Dyp_perox_C"/>
    <property type="match status" value="1"/>
</dbReference>
<proteinExistence type="predicted"/>
<keyword evidence="7" id="KW-0408">Iron</keyword>
<dbReference type="GO" id="GO:0004601">
    <property type="term" value="F:peroxidase activity"/>
    <property type="evidence" value="ECO:0007669"/>
    <property type="project" value="UniProtKB-KW"/>
</dbReference>
<evidence type="ECO:0000256" key="2">
    <source>
        <dbReference type="ARBA" id="ARBA00022559"/>
    </source>
</evidence>
<keyword evidence="8" id="KW-0812">Transmembrane</keyword>
<accession>A0A379AFI7</accession>
<feature type="transmembrane region" description="Helical" evidence="8">
    <location>
        <begin position="186"/>
        <end position="204"/>
    </location>
</feature>
<evidence type="ECO:0000313" key="10">
    <source>
        <dbReference type="EMBL" id="SUB16309.1"/>
    </source>
</evidence>
<evidence type="ECO:0000256" key="7">
    <source>
        <dbReference type="ARBA" id="ARBA00023004"/>
    </source>
</evidence>
<dbReference type="PANTHER" id="PTHR30521">
    <property type="entry name" value="DEFERROCHELATASE/PEROXIDASE"/>
    <property type="match status" value="1"/>
</dbReference>
<dbReference type="GO" id="GO:0046872">
    <property type="term" value="F:metal ion binding"/>
    <property type="evidence" value="ECO:0007669"/>
    <property type="project" value="UniProtKB-KW"/>
</dbReference>
<dbReference type="SUPFAM" id="SSF54909">
    <property type="entry name" value="Dimeric alpha+beta barrel"/>
    <property type="match status" value="1"/>
</dbReference>
<comment type="cofactor">
    <cofactor evidence="1">
        <name>heme b</name>
        <dbReference type="ChEBI" id="CHEBI:60344"/>
    </cofactor>
</comment>
<gene>
    <name evidence="10" type="primary">efeB_2</name>
    <name evidence="10" type="ORF">NCTC9381_02212</name>
</gene>
<evidence type="ECO:0000256" key="1">
    <source>
        <dbReference type="ARBA" id="ARBA00001970"/>
    </source>
</evidence>
<keyword evidence="11" id="KW-1185">Reference proteome</keyword>